<sequence>MPITDFRKTDLRDVQDDVETILSDITDERIAQSVGTLYYVDGVSGDDTNDGLSPVNAKLTIGAAILACSAGDIIIIRAGTYNEDVDINKNSVELWFEIGAIINAQVGTGLTVSGSYCKIITQYGTLRVNPIANGTGVLVTGDWNYLWNIRIPCASSADLGYDIDATSAGSILTNCRTADPLIAAFKLQGDRTTLRDCITGGTPADTSIGFWI</sequence>
<accession>X1DD18</accession>
<dbReference type="SUPFAM" id="SSF51126">
    <property type="entry name" value="Pectin lyase-like"/>
    <property type="match status" value="1"/>
</dbReference>
<dbReference type="EMBL" id="BARU01002814">
    <property type="protein sequence ID" value="GAH18691.1"/>
    <property type="molecule type" value="Genomic_DNA"/>
</dbReference>
<dbReference type="AlphaFoldDB" id="X1DD18"/>
<proteinExistence type="predicted"/>
<gene>
    <name evidence="1" type="ORF">S03H2_06430</name>
</gene>
<dbReference type="Gene3D" id="2.160.20.10">
    <property type="entry name" value="Single-stranded right-handed beta-helix, Pectin lyase-like"/>
    <property type="match status" value="1"/>
</dbReference>
<dbReference type="InterPro" id="IPR012334">
    <property type="entry name" value="Pectin_lyas_fold"/>
</dbReference>
<evidence type="ECO:0008006" key="2">
    <source>
        <dbReference type="Google" id="ProtNLM"/>
    </source>
</evidence>
<name>X1DD18_9ZZZZ</name>
<organism evidence="1">
    <name type="scientific">marine sediment metagenome</name>
    <dbReference type="NCBI Taxonomy" id="412755"/>
    <lineage>
        <taxon>unclassified sequences</taxon>
        <taxon>metagenomes</taxon>
        <taxon>ecological metagenomes</taxon>
    </lineage>
</organism>
<dbReference type="InterPro" id="IPR011050">
    <property type="entry name" value="Pectin_lyase_fold/virulence"/>
</dbReference>
<evidence type="ECO:0000313" key="1">
    <source>
        <dbReference type="EMBL" id="GAH18691.1"/>
    </source>
</evidence>
<protein>
    <recommendedName>
        <fullName evidence="2">DUF1565 domain-containing protein</fullName>
    </recommendedName>
</protein>
<comment type="caution">
    <text evidence="1">The sequence shown here is derived from an EMBL/GenBank/DDBJ whole genome shotgun (WGS) entry which is preliminary data.</text>
</comment>
<reference evidence="1" key="1">
    <citation type="journal article" date="2014" name="Front. Microbiol.">
        <title>High frequency of phylogenetically diverse reductive dehalogenase-homologous genes in deep subseafloor sedimentary metagenomes.</title>
        <authorList>
            <person name="Kawai M."/>
            <person name="Futagami T."/>
            <person name="Toyoda A."/>
            <person name="Takaki Y."/>
            <person name="Nishi S."/>
            <person name="Hori S."/>
            <person name="Arai W."/>
            <person name="Tsubouchi T."/>
            <person name="Morono Y."/>
            <person name="Uchiyama I."/>
            <person name="Ito T."/>
            <person name="Fujiyama A."/>
            <person name="Inagaki F."/>
            <person name="Takami H."/>
        </authorList>
    </citation>
    <scope>NUCLEOTIDE SEQUENCE</scope>
    <source>
        <strain evidence="1">Expedition CK06-06</strain>
    </source>
</reference>
<feature type="non-terminal residue" evidence="1">
    <location>
        <position position="212"/>
    </location>
</feature>